<dbReference type="RefSeq" id="WP_149473596.1">
    <property type="nucleotide sequence ID" value="NZ_JAGGMB010000016.1"/>
</dbReference>
<accession>A0A9X0YVY0</accession>
<keyword evidence="2" id="KW-1185">Reference proteome</keyword>
<name>A0A9X0YVY0_9BACI</name>
<sequence>MIEPRNLQDLRDALSVKEEKKSLKHAINKRSSFLPFVTRGTERPKFKEGFDGVLGGFTRQISGMQLNQRLNNGELIKQMSMNVNVEDRDKQYLEQILSMFLLDNGGSLKVFHPYMFQYLPFSESVESKGEQEISRFLADVFIEGDNEFKGFFQNTHSDDLISKLVLTNLGGLEEKNTELKYRTKLNHITKIFKEDFRYLFSHEDYFKNHYALFLSYYYFFYITQITLKFSQKTKGDLYYNNEVFYTLDWEPTSKSRKGYAFGYQTIKDASKNLLIDINVLEHLNILFGVNNSQSYPELKATYENSSEEKQGVLKRMIREWMQEYRSILSLTNNSIDENLEYDELVMELFKSIQETYEKSTMQGPQSRYPLSIDEVGKKYFMKTRGSLGYMLNASQDLLLLMTALSLKDERKSLKQVFVELELRGLYFDKYSKEEIVALFDKLNLLDKKSDSGDAQYVKPIL</sequence>
<evidence type="ECO:0000313" key="1">
    <source>
        <dbReference type="EMBL" id="MBP2079462.1"/>
    </source>
</evidence>
<gene>
    <name evidence="1" type="ORF">J2Z64_003760</name>
</gene>
<protein>
    <submittedName>
        <fullName evidence="1">DNA phosphorothioation-dependent restriction protein DptG</fullName>
    </submittedName>
</protein>
<comment type="caution">
    <text evidence="1">The sequence shown here is derived from an EMBL/GenBank/DDBJ whole genome shotgun (WGS) entry which is preliminary data.</text>
</comment>
<dbReference type="InterPro" id="IPR017645">
    <property type="entry name" value="Dnd_assoc_1"/>
</dbReference>
<evidence type="ECO:0000313" key="2">
    <source>
        <dbReference type="Proteomes" id="UP001138793"/>
    </source>
</evidence>
<dbReference type="OrthoDB" id="2590988at2"/>
<dbReference type="Proteomes" id="UP001138793">
    <property type="component" value="Unassembled WGS sequence"/>
</dbReference>
<dbReference type="EMBL" id="JAGGMB010000016">
    <property type="protein sequence ID" value="MBP2079462.1"/>
    <property type="molecule type" value="Genomic_DNA"/>
</dbReference>
<proteinExistence type="predicted"/>
<dbReference type="NCBIfam" id="TIGR03236">
    <property type="entry name" value="dnd_assoc_1"/>
    <property type="match status" value="1"/>
</dbReference>
<organism evidence="1 2">
    <name type="scientific">Oceanobacillus polygoni</name>
    <dbReference type="NCBI Taxonomy" id="1235259"/>
    <lineage>
        <taxon>Bacteria</taxon>
        <taxon>Bacillati</taxon>
        <taxon>Bacillota</taxon>
        <taxon>Bacilli</taxon>
        <taxon>Bacillales</taxon>
        <taxon>Bacillaceae</taxon>
        <taxon>Oceanobacillus</taxon>
    </lineage>
</organism>
<dbReference type="AlphaFoldDB" id="A0A9X0YVY0"/>
<reference evidence="1" key="1">
    <citation type="submission" date="2021-03" db="EMBL/GenBank/DDBJ databases">
        <title>Genomic Encyclopedia of Type Strains, Phase IV (KMG-IV): sequencing the most valuable type-strain genomes for metagenomic binning, comparative biology and taxonomic classification.</title>
        <authorList>
            <person name="Goeker M."/>
        </authorList>
    </citation>
    <scope>NUCLEOTIDE SEQUENCE</scope>
    <source>
        <strain evidence="1">DSM 107338</strain>
    </source>
</reference>